<feature type="compositionally biased region" description="Low complexity" evidence="7">
    <location>
        <begin position="303"/>
        <end position="322"/>
    </location>
</feature>
<organism evidence="11">
    <name type="scientific">Oryza punctata</name>
    <name type="common">Red rice</name>
    <dbReference type="NCBI Taxonomy" id="4537"/>
    <lineage>
        <taxon>Eukaryota</taxon>
        <taxon>Viridiplantae</taxon>
        <taxon>Streptophyta</taxon>
        <taxon>Embryophyta</taxon>
        <taxon>Tracheophyta</taxon>
        <taxon>Spermatophyta</taxon>
        <taxon>Magnoliopsida</taxon>
        <taxon>Liliopsida</taxon>
        <taxon>Poales</taxon>
        <taxon>Poaceae</taxon>
        <taxon>BOP clade</taxon>
        <taxon>Oryzoideae</taxon>
        <taxon>Oryzeae</taxon>
        <taxon>Oryzinae</taxon>
        <taxon>Oryza</taxon>
    </lineage>
</organism>
<dbReference type="eggNOG" id="KOG4658">
    <property type="taxonomic scope" value="Eukaryota"/>
</dbReference>
<dbReference type="Proteomes" id="UP000026962">
    <property type="component" value="Chromosome 7"/>
</dbReference>
<feature type="compositionally biased region" description="Basic and acidic residues" evidence="7">
    <location>
        <begin position="245"/>
        <end position="254"/>
    </location>
</feature>
<dbReference type="InterPro" id="IPR055414">
    <property type="entry name" value="LRR_R13L4/SHOC2-like"/>
</dbReference>
<feature type="compositionally biased region" description="Polar residues" evidence="7">
    <location>
        <begin position="205"/>
        <end position="216"/>
    </location>
</feature>
<dbReference type="SUPFAM" id="SSF52540">
    <property type="entry name" value="P-loop containing nucleoside triphosphate hydrolases"/>
    <property type="match status" value="1"/>
</dbReference>
<dbReference type="GO" id="GO:0000166">
    <property type="term" value="F:nucleotide binding"/>
    <property type="evidence" value="ECO:0007669"/>
    <property type="project" value="UniProtKB-KW"/>
</dbReference>
<reference evidence="11" key="1">
    <citation type="submission" date="2015-04" db="UniProtKB">
        <authorList>
            <consortium name="EnsemblPlants"/>
        </authorList>
    </citation>
    <scope>IDENTIFICATION</scope>
</reference>
<accession>A0A0E0LLM5</accession>
<feature type="compositionally biased region" description="Basic and acidic residues" evidence="7">
    <location>
        <begin position="219"/>
        <end position="229"/>
    </location>
</feature>
<feature type="region of interest" description="Disordered" evidence="7">
    <location>
        <begin position="193"/>
        <end position="355"/>
    </location>
</feature>
<keyword evidence="6" id="KW-0175">Coiled coil</keyword>
<keyword evidence="2" id="KW-0433">Leucine-rich repeat</keyword>
<keyword evidence="5" id="KW-0611">Plant defense</keyword>
<dbReference type="CDD" id="cd14798">
    <property type="entry name" value="RX-CC_like"/>
    <property type="match status" value="1"/>
</dbReference>
<dbReference type="InterPro" id="IPR044974">
    <property type="entry name" value="Disease_R_plants"/>
</dbReference>
<dbReference type="STRING" id="4537.A0A0E0LLM5"/>
<sequence length="1088" mass="122558">MADVTFGAVNLVLGLIQDEARLLRGVREDLRFIMQEMESMNNVLRHLVANKGSAADYQLRPWMKQVMELAFDSKNCVELYTQSGGGRCGWLPWTMVARHRVVTRIRELKIQAREISERQARYGIAGVAHAQLPIDATTIIEPRDASVPNQKRPWAGSSNNPSRRAILDDGWFGDYITVDEALSRLKPFTRDRYREVEPPGRLNSDDAQQPRPQLNLNGGDKHDDKERPPAPHPKAASSSSSHPNGCDKPDDKDQPPPPQSDGGYKEQPPPSLSDGGDKDQQPPPKSDGRDKDQPPPPDCGVKQQRPPQSDGDDQQQPLPQSDGGDRHDDNQPPPPQSDGGDTEQQPPQSDGGDNKQIRVVTISVQDGTDEAVAAEAVIERFERRWVRRGFWKQQLQLCLHVSVHRPPILSEITKFMVEKLKAKDDDETENEAEDRERLGKKLENEDVLLVLSGLNYPELWHQVLDLLTSMGCSQCAVVLCTNDSKMAKYCCSNDSANDVPPIVYSLVDIYLNRALALLSHSHRYDEGRFKEILRNILAQCCLDVFCMKMLLHALYYNPDMTEHQLQFLNISLGKESTEHGRQDRIMAFCYQALPNSYKNCLWYSTVFTRGISIPCGVRRASLIRRWVAQGLIAQVNQSSAEDEAEHCFEAMLRQKLIVSSGLSGTRKVKSCTVHPVVSDLIDRESSTVEDLLLNNQLPLDLNLLYSIRNSMLLHPANSNITKFLNSLSSSSRLLLTVLDLEGRKGLKANDLHTVCKIHKLKYLSLRNTDIAHLPKEIGQLKLLETLDIRGTRVQVFHTALPMLKHLLAGSIIDCPDEDIIKSKESFSTVSMPRAVATMEKMEILSRVKVSNSAKELNSIGDKLKHLKKLGVVLSGKKASLIDLFLQVDKLHRCVRSLSIRMDPPGNWDSIDVILLRPPKLLESLHICSIRSGLPPRIKELHQLAKITLRDTFLNQDALDVLSKLKGLRYLRLCYHSFAEGTLRFVNFENLVDLIIEDDIIMSVTFNYDLDKLEKIVWSFSHMEKFSGVRKLHTLTHLELNGGTYNPQNLEKLKRKVNEDSDRIYFHAQSTENGQGSRVVGAAPTSTME</sequence>
<evidence type="ECO:0000256" key="6">
    <source>
        <dbReference type="ARBA" id="ARBA00023054"/>
    </source>
</evidence>
<evidence type="ECO:0000256" key="4">
    <source>
        <dbReference type="ARBA" id="ARBA00022741"/>
    </source>
</evidence>
<evidence type="ECO:0000256" key="5">
    <source>
        <dbReference type="ARBA" id="ARBA00022821"/>
    </source>
</evidence>
<dbReference type="Gene3D" id="1.20.5.4130">
    <property type="match status" value="1"/>
</dbReference>
<feature type="compositionally biased region" description="Low complexity" evidence="7">
    <location>
        <begin position="233"/>
        <end position="243"/>
    </location>
</feature>
<dbReference type="OMA" id="CCSNDSA"/>
<evidence type="ECO:0000256" key="2">
    <source>
        <dbReference type="ARBA" id="ARBA00022614"/>
    </source>
</evidence>
<feature type="domain" description="Disease resistance protein winged helix" evidence="9">
    <location>
        <begin position="618"/>
        <end position="681"/>
    </location>
</feature>
<evidence type="ECO:0000259" key="8">
    <source>
        <dbReference type="Pfam" id="PF18052"/>
    </source>
</evidence>
<name>A0A0E0LLM5_ORYPU</name>
<dbReference type="Gramene" id="OPUNC07G15980.1">
    <property type="protein sequence ID" value="OPUNC07G15980.1"/>
    <property type="gene ID" value="OPUNC07G15980"/>
</dbReference>
<keyword evidence="3" id="KW-0677">Repeat</keyword>
<evidence type="ECO:0000313" key="11">
    <source>
        <dbReference type="EnsemblPlants" id="OPUNC07G15980.1"/>
    </source>
</evidence>
<dbReference type="HOGENOM" id="CLU_000837_7_0_1"/>
<dbReference type="PANTHER" id="PTHR23155:SF1091">
    <property type="entry name" value="EXPRESSED PROTEIN"/>
    <property type="match status" value="1"/>
</dbReference>
<keyword evidence="12" id="KW-1185">Reference proteome</keyword>
<proteinExistence type="inferred from homology"/>
<dbReference type="Pfam" id="PF23598">
    <property type="entry name" value="LRR_14"/>
    <property type="match status" value="1"/>
</dbReference>
<dbReference type="Pfam" id="PF18052">
    <property type="entry name" value="Rx_N"/>
    <property type="match status" value="1"/>
</dbReference>
<evidence type="ECO:0000256" key="7">
    <source>
        <dbReference type="SAM" id="MobiDB-lite"/>
    </source>
</evidence>
<dbReference type="InterPro" id="IPR038005">
    <property type="entry name" value="RX-like_CC"/>
</dbReference>
<feature type="domain" description="Disease resistance R13L4/SHOC-2-like LRR" evidence="10">
    <location>
        <begin position="728"/>
        <end position="1039"/>
    </location>
</feature>
<feature type="compositionally biased region" description="Basic and acidic residues" evidence="7">
    <location>
        <begin position="275"/>
        <end position="293"/>
    </location>
</feature>
<dbReference type="GO" id="GO:0098542">
    <property type="term" value="P:defense response to other organism"/>
    <property type="evidence" value="ECO:0007669"/>
    <property type="project" value="TreeGrafter"/>
</dbReference>
<dbReference type="SUPFAM" id="SSF52058">
    <property type="entry name" value="L domain-like"/>
    <property type="match status" value="1"/>
</dbReference>
<reference evidence="11" key="2">
    <citation type="submission" date="2018-05" db="EMBL/GenBank/DDBJ databases">
        <title>OpunRS2 (Oryza punctata Reference Sequence Version 2).</title>
        <authorList>
            <person name="Zhang J."/>
            <person name="Kudrna D."/>
            <person name="Lee S."/>
            <person name="Talag J."/>
            <person name="Welchert J."/>
            <person name="Wing R.A."/>
        </authorList>
    </citation>
    <scope>NUCLEOTIDE SEQUENCE [LARGE SCALE GENOMIC DNA]</scope>
</reference>
<feature type="domain" description="Disease resistance N-terminal" evidence="8">
    <location>
        <begin position="14"/>
        <end position="81"/>
    </location>
</feature>
<feature type="region of interest" description="Disordered" evidence="7">
    <location>
        <begin position="142"/>
        <end position="165"/>
    </location>
</feature>
<protein>
    <submittedName>
        <fullName evidence="11">Uncharacterized protein</fullName>
    </submittedName>
</protein>
<dbReference type="Pfam" id="PF23559">
    <property type="entry name" value="WHD_DRP"/>
    <property type="match status" value="1"/>
</dbReference>
<comment type="similarity">
    <text evidence="1">Belongs to the disease resistance NB-LRR family.</text>
</comment>
<evidence type="ECO:0000256" key="1">
    <source>
        <dbReference type="ARBA" id="ARBA00008894"/>
    </source>
</evidence>
<evidence type="ECO:0000259" key="9">
    <source>
        <dbReference type="Pfam" id="PF23559"/>
    </source>
</evidence>
<evidence type="ECO:0000256" key="3">
    <source>
        <dbReference type="ARBA" id="ARBA00022737"/>
    </source>
</evidence>
<evidence type="ECO:0000313" key="12">
    <source>
        <dbReference type="Proteomes" id="UP000026962"/>
    </source>
</evidence>
<dbReference type="InterPro" id="IPR041118">
    <property type="entry name" value="Rx_N"/>
</dbReference>
<dbReference type="Gene3D" id="3.80.10.10">
    <property type="entry name" value="Ribonuclease Inhibitor"/>
    <property type="match status" value="2"/>
</dbReference>
<dbReference type="InterPro" id="IPR027417">
    <property type="entry name" value="P-loop_NTPase"/>
</dbReference>
<evidence type="ECO:0000259" key="10">
    <source>
        <dbReference type="Pfam" id="PF23598"/>
    </source>
</evidence>
<dbReference type="InterPro" id="IPR032675">
    <property type="entry name" value="LRR_dom_sf"/>
</dbReference>
<dbReference type="PANTHER" id="PTHR23155">
    <property type="entry name" value="DISEASE RESISTANCE PROTEIN RP"/>
    <property type="match status" value="1"/>
</dbReference>
<dbReference type="AlphaFoldDB" id="A0A0E0LLM5"/>
<keyword evidence="4" id="KW-0547">Nucleotide-binding</keyword>
<dbReference type="EnsemblPlants" id="OPUNC07G15980.1">
    <property type="protein sequence ID" value="OPUNC07G15980.1"/>
    <property type="gene ID" value="OPUNC07G15980"/>
</dbReference>
<dbReference type="InterPro" id="IPR058922">
    <property type="entry name" value="WHD_DRP"/>
</dbReference>